<dbReference type="PANTHER" id="PTHR47417:SF1">
    <property type="entry name" value="SMR DOMAIN-CONTAINING PROTEIN YPL199C"/>
    <property type="match status" value="1"/>
</dbReference>
<dbReference type="OrthoDB" id="3231855at2759"/>
<reference evidence="4 5" key="1">
    <citation type="journal article" date="2016" name="Mol. Biol. Evol.">
        <title>Comparative Genomics of Early-Diverging Mushroom-Forming Fungi Provides Insights into the Origins of Lignocellulose Decay Capabilities.</title>
        <authorList>
            <person name="Nagy L.G."/>
            <person name="Riley R."/>
            <person name="Tritt A."/>
            <person name="Adam C."/>
            <person name="Daum C."/>
            <person name="Floudas D."/>
            <person name="Sun H."/>
            <person name="Yadav J.S."/>
            <person name="Pangilinan J."/>
            <person name="Larsson K.H."/>
            <person name="Matsuura K."/>
            <person name="Barry K."/>
            <person name="Labutti K."/>
            <person name="Kuo R."/>
            <person name="Ohm R.A."/>
            <person name="Bhattacharya S.S."/>
            <person name="Shirouzu T."/>
            <person name="Yoshinaga Y."/>
            <person name="Martin F.M."/>
            <person name="Grigoriev I.V."/>
            <person name="Hibbett D.S."/>
        </authorList>
    </citation>
    <scope>NUCLEOTIDE SEQUENCE [LARGE SCALE GENOMIC DNA]</scope>
    <source>
        <strain evidence="4 5">HHB12733</strain>
    </source>
</reference>
<dbReference type="STRING" id="1353952.A0A165G8T0"/>
<feature type="signal peptide" evidence="2">
    <location>
        <begin position="1"/>
        <end position="17"/>
    </location>
</feature>
<feature type="region of interest" description="Disordered" evidence="1">
    <location>
        <begin position="19"/>
        <end position="120"/>
    </location>
</feature>
<dbReference type="InterPro" id="IPR013899">
    <property type="entry name" value="DUF1771"/>
</dbReference>
<evidence type="ECO:0000256" key="2">
    <source>
        <dbReference type="SAM" id="SignalP"/>
    </source>
</evidence>
<feature type="domain" description="Smr" evidence="3">
    <location>
        <begin position="198"/>
        <end position="274"/>
    </location>
</feature>
<dbReference type="AlphaFoldDB" id="A0A165G8T0"/>
<evidence type="ECO:0000256" key="1">
    <source>
        <dbReference type="SAM" id="MobiDB-lite"/>
    </source>
</evidence>
<dbReference type="PANTHER" id="PTHR47417">
    <property type="entry name" value="SMR DOMAIN-CONTAINING PROTEIN YPL199C"/>
    <property type="match status" value="1"/>
</dbReference>
<dbReference type="Pfam" id="PF08590">
    <property type="entry name" value="DUF1771"/>
    <property type="match status" value="1"/>
</dbReference>
<gene>
    <name evidence="4" type="ORF">CALCODRAFT_495793</name>
</gene>
<feature type="chain" id="PRO_5007858019" evidence="2">
    <location>
        <begin position="18"/>
        <end position="301"/>
    </location>
</feature>
<feature type="region of interest" description="Disordered" evidence="1">
    <location>
        <begin position="152"/>
        <end position="174"/>
    </location>
</feature>
<dbReference type="Proteomes" id="UP000076842">
    <property type="component" value="Unassembled WGS sequence"/>
</dbReference>
<dbReference type="Pfam" id="PF01713">
    <property type="entry name" value="Smr"/>
    <property type="match status" value="1"/>
</dbReference>
<name>A0A165G8T0_9BASI</name>
<dbReference type="PROSITE" id="PS50828">
    <property type="entry name" value="SMR"/>
    <property type="match status" value="1"/>
</dbReference>
<dbReference type="InterPro" id="IPR053020">
    <property type="entry name" value="Smr_domain_protein"/>
</dbReference>
<feature type="compositionally biased region" description="Low complexity" evidence="1">
    <location>
        <begin position="84"/>
        <end position="95"/>
    </location>
</feature>
<dbReference type="SMART" id="SM00463">
    <property type="entry name" value="SMR"/>
    <property type="match status" value="1"/>
</dbReference>
<keyword evidence="2" id="KW-0732">Signal</keyword>
<dbReference type="SUPFAM" id="SSF160443">
    <property type="entry name" value="SMR domain-like"/>
    <property type="match status" value="1"/>
</dbReference>
<dbReference type="InParanoid" id="A0A165G8T0"/>
<dbReference type="Gene3D" id="3.30.1370.110">
    <property type="match status" value="1"/>
</dbReference>
<accession>A0A165G8T0</accession>
<evidence type="ECO:0000313" key="5">
    <source>
        <dbReference type="Proteomes" id="UP000076842"/>
    </source>
</evidence>
<dbReference type="SMART" id="SM01162">
    <property type="entry name" value="DUF1771"/>
    <property type="match status" value="1"/>
</dbReference>
<dbReference type="EMBL" id="KV423959">
    <property type="protein sequence ID" value="KZT57747.1"/>
    <property type="molecule type" value="Genomic_DNA"/>
</dbReference>
<dbReference type="InterPro" id="IPR002625">
    <property type="entry name" value="Smr_dom"/>
</dbReference>
<evidence type="ECO:0000313" key="4">
    <source>
        <dbReference type="EMBL" id="KZT57747.1"/>
    </source>
</evidence>
<organism evidence="4 5">
    <name type="scientific">Calocera cornea HHB12733</name>
    <dbReference type="NCBI Taxonomy" id="1353952"/>
    <lineage>
        <taxon>Eukaryota</taxon>
        <taxon>Fungi</taxon>
        <taxon>Dikarya</taxon>
        <taxon>Basidiomycota</taxon>
        <taxon>Agaricomycotina</taxon>
        <taxon>Dacrymycetes</taxon>
        <taxon>Dacrymycetales</taxon>
        <taxon>Dacrymycetaceae</taxon>
        <taxon>Calocera</taxon>
    </lineage>
</organism>
<feature type="compositionally biased region" description="Low complexity" evidence="1">
    <location>
        <begin position="19"/>
        <end position="77"/>
    </location>
</feature>
<protein>
    <submittedName>
        <fullName evidence="4">DUF1771-domain-containing protein</fullName>
    </submittedName>
</protein>
<proteinExistence type="predicted"/>
<evidence type="ECO:0000259" key="3">
    <source>
        <dbReference type="PROSITE" id="PS50828"/>
    </source>
</evidence>
<dbReference type="InterPro" id="IPR036063">
    <property type="entry name" value="Smr_dom_sf"/>
</dbReference>
<keyword evidence="5" id="KW-1185">Reference proteome</keyword>
<sequence length="301" mass="33421">MAGLILGIVALLQKLLCAPQQQQDQQQQQGWQQQQQQGYPPLQQPQPQQQWPTPAQGQWQQGPPQPAWQQVPAQHHSPSPHPQPHQQHQQYAHSPSPHPQAHHPQAHSPSPGPNMNGDMQHAEDAHYKSLRAQANEEGDRMGDCFDRAHEAHERGDGAAAKALSNEGHEHQRRMEQLNTQAADWIFAANNNESPPGTIDLHGLYVQEAIDRTEQALQTTQAQGAPELRVIVGKGLHSKGHVAKIKPAIEQLMQKYRFAAELDPQNEGVLIVHLGGGAQGRRGMDADEVTRRLDSDEKCVIM</sequence>